<evidence type="ECO:0000313" key="2">
    <source>
        <dbReference type="EMBL" id="PQM38625.1"/>
    </source>
</evidence>
<feature type="region of interest" description="Disordered" evidence="1">
    <location>
        <begin position="1"/>
        <end position="27"/>
    </location>
</feature>
<keyword evidence="3" id="KW-1185">Reference proteome</keyword>
<comment type="caution">
    <text evidence="2">The sequence shown here is derived from an EMBL/GenBank/DDBJ whole genome shotgun (WGS) entry which is preliminary data.</text>
</comment>
<dbReference type="OrthoDB" id="2139939at2759"/>
<reference evidence="2 3" key="1">
    <citation type="submission" date="2018-02" db="EMBL/GenBank/DDBJ databases">
        <title>Draft genome of wild Prunus yedoensis var. nudiflora.</title>
        <authorList>
            <person name="Baek S."/>
            <person name="Kim J.-H."/>
            <person name="Choi K."/>
            <person name="Kim G.-B."/>
            <person name="Cho A."/>
            <person name="Jang H."/>
            <person name="Shin C.-H."/>
            <person name="Yu H.-J."/>
            <person name="Mun J.-H."/>
        </authorList>
    </citation>
    <scope>NUCLEOTIDE SEQUENCE [LARGE SCALE GENOMIC DNA]</scope>
    <source>
        <strain evidence="3">cv. Jeju island</strain>
        <tissue evidence="2">Leaf</tissue>
    </source>
</reference>
<evidence type="ECO:0000256" key="1">
    <source>
        <dbReference type="SAM" id="MobiDB-lite"/>
    </source>
</evidence>
<sequence>MGSDRKSEEKKKSRKRSTSSDSEETSVVTNLPIEDEALYGKLLFILTYYCASEKKTKDKHKSKHHKGDRHLKIEFQELSTDDYFSKNNEFSTWLEEEKDVFFSDLSSESARQLFSDFVKVWNKQKLESKYYEGIASGPRCAHMWKIKG</sequence>
<dbReference type="PANTHER" id="PTHR34117">
    <property type="entry name" value="STYLE CELL-CYCLE INHIBITOR 1"/>
    <property type="match status" value="1"/>
</dbReference>
<dbReference type="Proteomes" id="UP000250321">
    <property type="component" value="Unassembled WGS sequence"/>
</dbReference>
<feature type="compositionally biased region" description="Basic and acidic residues" evidence="1">
    <location>
        <begin position="1"/>
        <end position="11"/>
    </location>
</feature>
<protein>
    <submittedName>
        <fullName evidence="2">Uncharacterized protein</fullName>
    </submittedName>
</protein>
<dbReference type="EMBL" id="PJQY01003300">
    <property type="protein sequence ID" value="PQM38625.1"/>
    <property type="molecule type" value="Genomic_DNA"/>
</dbReference>
<dbReference type="PANTHER" id="PTHR34117:SF1">
    <property type="entry name" value="STYLE CELL-CYCLE INHIBITOR 1"/>
    <property type="match status" value="1"/>
</dbReference>
<organism evidence="2 3">
    <name type="scientific">Prunus yedoensis var. nudiflora</name>
    <dbReference type="NCBI Taxonomy" id="2094558"/>
    <lineage>
        <taxon>Eukaryota</taxon>
        <taxon>Viridiplantae</taxon>
        <taxon>Streptophyta</taxon>
        <taxon>Embryophyta</taxon>
        <taxon>Tracheophyta</taxon>
        <taxon>Spermatophyta</taxon>
        <taxon>Magnoliopsida</taxon>
        <taxon>eudicotyledons</taxon>
        <taxon>Gunneridae</taxon>
        <taxon>Pentapetalae</taxon>
        <taxon>rosids</taxon>
        <taxon>fabids</taxon>
        <taxon>Rosales</taxon>
        <taxon>Rosaceae</taxon>
        <taxon>Amygdaloideae</taxon>
        <taxon>Amygdaleae</taxon>
        <taxon>Prunus</taxon>
    </lineage>
</organism>
<name>A0A314UM95_PRUYE</name>
<proteinExistence type="predicted"/>
<dbReference type="STRING" id="2094558.A0A314UM95"/>
<dbReference type="InterPro" id="IPR044688">
    <property type="entry name" value="SCI-1-like"/>
</dbReference>
<dbReference type="AlphaFoldDB" id="A0A314UM95"/>
<accession>A0A314UM95</accession>
<evidence type="ECO:0000313" key="3">
    <source>
        <dbReference type="Proteomes" id="UP000250321"/>
    </source>
</evidence>
<gene>
    <name evidence="2" type="ORF">Pyn_06454</name>
</gene>